<dbReference type="AlphaFoldDB" id="A7AXY9"/>
<feature type="transmembrane region" description="Helical" evidence="1">
    <location>
        <begin position="15"/>
        <end position="34"/>
    </location>
</feature>
<comment type="caution">
    <text evidence="2">The sequence shown here is derived from an EMBL/GenBank/DDBJ whole genome shotgun (WGS) entry which is preliminary data.</text>
</comment>
<accession>A7AXY9</accession>
<evidence type="ECO:0000313" key="2">
    <source>
        <dbReference type="EMBL" id="EDN79386.1"/>
    </source>
</evidence>
<sequence>MNKLTELIIPLDRSILYLFLVYKKFIEFIILLALN</sequence>
<organism evidence="2 3">
    <name type="scientific">Mediterraneibacter gnavus (strain ATCC 29149 / DSM 114966 / JCM 6515 / VPI C7-9)</name>
    <name type="common">Ruminococcus gnavus</name>
    <dbReference type="NCBI Taxonomy" id="411470"/>
    <lineage>
        <taxon>Bacteria</taxon>
        <taxon>Bacillati</taxon>
        <taxon>Bacillota</taxon>
        <taxon>Clostridia</taxon>
        <taxon>Lachnospirales</taxon>
        <taxon>Lachnospiraceae</taxon>
        <taxon>Mediterraneibacter</taxon>
    </lineage>
</organism>
<keyword evidence="1" id="KW-0472">Membrane</keyword>
<dbReference type="Proteomes" id="UP000004410">
    <property type="component" value="Unassembled WGS sequence"/>
</dbReference>
<gene>
    <name evidence="2" type="ORF">RUMGNA_00154</name>
</gene>
<keyword evidence="1" id="KW-1133">Transmembrane helix</keyword>
<evidence type="ECO:0000256" key="1">
    <source>
        <dbReference type="SAM" id="Phobius"/>
    </source>
</evidence>
<dbReference type="EMBL" id="AAYG02000002">
    <property type="protein sequence ID" value="EDN79386.1"/>
    <property type="molecule type" value="Genomic_DNA"/>
</dbReference>
<name>A7AXY9_MEDG7</name>
<reference evidence="2 3" key="2">
    <citation type="submission" date="2007-06" db="EMBL/GenBank/DDBJ databases">
        <title>Draft genome sequence of Ruminococcus gnavus (ATCC 29149).</title>
        <authorList>
            <person name="Sudarsanam P."/>
            <person name="Ley R."/>
            <person name="Guruge J."/>
            <person name="Turnbaugh P.J."/>
            <person name="Mahowald M."/>
            <person name="Liep D."/>
            <person name="Gordon J."/>
        </authorList>
    </citation>
    <scope>NUCLEOTIDE SEQUENCE [LARGE SCALE GENOMIC DNA]</scope>
    <source>
        <strain evidence="2 3">ATCC 29149</strain>
    </source>
</reference>
<keyword evidence="1" id="KW-0812">Transmembrane</keyword>
<protein>
    <submittedName>
        <fullName evidence="2">Uncharacterized protein</fullName>
    </submittedName>
</protein>
<evidence type="ECO:0000313" key="3">
    <source>
        <dbReference type="Proteomes" id="UP000004410"/>
    </source>
</evidence>
<proteinExistence type="predicted"/>
<reference evidence="2 3" key="1">
    <citation type="submission" date="2007-04" db="EMBL/GenBank/DDBJ databases">
        <authorList>
            <person name="Fulton L."/>
            <person name="Clifton S."/>
            <person name="Fulton B."/>
            <person name="Xu J."/>
            <person name="Minx P."/>
            <person name="Pepin K.H."/>
            <person name="Johnson M."/>
            <person name="Thiruvilangam P."/>
            <person name="Bhonagiri V."/>
            <person name="Nash W.E."/>
            <person name="Mardis E.R."/>
            <person name="Wilson R.K."/>
        </authorList>
    </citation>
    <scope>NUCLEOTIDE SEQUENCE [LARGE SCALE GENOMIC DNA]</scope>
    <source>
        <strain evidence="2 3">ATCC 29149</strain>
    </source>
</reference>
<dbReference type="PaxDb" id="411470-RUMGNA_00154"/>